<dbReference type="Gene3D" id="2.60.34.30">
    <property type="entry name" value="Competence, DNA-entry nuclease inhibitor, ComJ"/>
    <property type="match status" value="1"/>
</dbReference>
<dbReference type="Proteomes" id="UP000642748">
    <property type="component" value="Unassembled WGS sequence"/>
</dbReference>
<evidence type="ECO:0000313" key="1">
    <source>
        <dbReference type="EMBL" id="GIH17102.1"/>
    </source>
</evidence>
<dbReference type="InterPro" id="IPR038691">
    <property type="entry name" value="ComJ_sf"/>
</dbReference>
<comment type="caution">
    <text evidence="1">The sequence shown here is derived from an EMBL/GenBank/DDBJ whole genome shotgun (WGS) entry which is preliminary data.</text>
</comment>
<name>A0A8J3QVY6_9ACTN</name>
<dbReference type="EMBL" id="BONZ01000050">
    <property type="protein sequence ID" value="GIH17102.1"/>
    <property type="molecule type" value="Genomic_DNA"/>
</dbReference>
<proteinExistence type="predicted"/>
<protein>
    <submittedName>
        <fullName evidence="1">Uncharacterized protein</fullName>
    </submittedName>
</protein>
<sequence>MPDELRLFADYYQIHLFDEGSVTDLGEVWTEEAMADQLAVAEDAVAIGTAVNVFVEVAIEVLDRAPADDSADFDHVVEGSVEIRSGRLVVMGCTDFEPDAARFTVPAGWLRVRVAKSNLEVAARLGIDSDEDHATTERIRVQVWPAAPTPLVVLKQWAHR</sequence>
<evidence type="ECO:0000313" key="2">
    <source>
        <dbReference type="Proteomes" id="UP000642748"/>
    </source>
</evidence>
<reference evidence="1" key="1">
    <citation type="submission" date="2021-01" db="EMBL/GenBank/DDBJ databases">
        <title>Whole genome shotgun sequence of Rugosimonospora africana NBRC 104875.</title>
        <authorList>
            <person name="Komaki H."/>
            <person name="Tamura T."/>
        </authorList>
    </citation>
    <scope>NUCLEOTIDE SEQUENCE</scope>
    <source>
        <strain evidence="1">NBRC 104875</strain>
    </source>
</reference>
<accession>A0A8J3QVY6</accession>
<gene>
    <name evidence="1" type="ORF">Raf01_52740</name>
</gene>
<dbReference type="AlphaFoldDB" id="A0A8J3QVY6"/>
<organism evidence="1 2">
    <name type="scientific">Rugosimonospora africana</name>
    <dbReference type="NCBI Taxonomy" id="556532"/>
    <lineage>
        <taxon>Bacteria</taxon>
        <taxon>Bacillati</taxon>
        <taxon>Actinomycetota</taxon>
        <taxon>Actinomycetes</taxon>
        <taxon>Micromonosporales</taxon>
        <taxon>Micromonosporaceae</taxon>
        <taxon>Rugosimonospora</taxon>
    </lineage>
</organism>
<keyword evidence="2" id="KW-1185">Reference proteome</keyword>